<evidence type="ECO:0000313" key="3">
    <source>
        <dbReference type="EMBL" id="KAK4203892.1"/>
    </source>
</evidence>
<sequence>MAGLALFVFFFALTFSACSGQSSVGNVQLDLVFPRNQSTYQPTYPFPVVFAIHNPSILWPIHWTFTWRLESLTPTANGSDLEGVERGEIFWEPVRSMLGNTAPVVGKPDLWMREKNLTDPWLLIYSVKKLVNSTASHFILKFSLTVDNACRPDGSRFTLDEKEFSTSVGAAIFFHLSKNGDLPDVGQPGSCASPIGAISLNNTSQHLVDRGREPARRLLV</sequence>
<organism evidence="3 4">
    <name type="scientific">Triangularia verruculosa</name>
    <dbReference type="NCBI Taxonomy" id="2587418"/>
    <lineage>
        <taxon>Eukaryota</taxon>
        <taxon>Fungi</taxon>
        <taxon>Dikarya</taxon>
        <taxon>Ascomycota</taxon>
        <taxon>Pezizomycotina</taxon>
        <taxon>Sordariomycetes</taxon>
        <taxon>Sordariomycetidae</taxon>
        <taxon>Sordariales</taxon>
        <taxon>Podosporaceae</taxon>
        <taxon>Triangularia</taxon>
    </lineage>
</organism>
<keyword evidence="1" id="KW-0732">Signal</keyword>
<feature type="chain" id="PRO_5042811676" description="DUF7136 domain-containing protein" evidence="1">
    <location>
        <begin position="21"/>
        <end position="220"/>
    </location>
</feature>
<protein>
    <recommendedName>
        <fullName evidence="2">DUF7136 domain-containing protein</fullName>
    </recommendedName>
</protein>
<dbReference type="Proteomes" id="UP001303160">
    <property type="component" value="Unassembled WGS sequence"/>
</dbReference>
<evidence type="ECO:0000256" key="1">
    <source>
        <dbReference type="SAM" id="SignalP"/>
    </source>
</evidence>
<evidence type="ECO:0000313" key="4">
    <source>
        <dbReference type="Proteomes" id="UP001303160"/>
    </source>
</evidence>
<feature type="signal peptide" evidence="1">
    <location>
        <begin position="1"/>
        <end position="20"/>
    </location>
</feature>
<keyword evidence="4" id="KW-1185">Reference proteome</keyword>
<evidence type="ECO:0000259" key="2">
    <source>
        <dbReference type="Pfam" id="PF23584"/>
    </source>
</evidence>
<comment type="caution">
    <text evidence="3">The sequence shown here is derived from an EMBL/GenBank/DDBJ whole genome shotgun (WGS) entry which is preliminary data.</text>
</comment>
<gene>
    <name evidence="3" type="ORF">QBC40DRAFT_262187</name>
</gene>
<accession>A0AAN6XUE3</accession>
<dbReference type="EMBL" id="MU863886">
    <property type="protein sequence ID" value="KAK4203892.1"/>
    <property type="molecule type" value="Genomic_DNA"/>
</dbReference>
<proteinExistence type="predicted"/>
<feature type="domain" description="DUF7136" evidence="2">
    <location>
        <begin position="24"/>
        <end position="205"/>
    </location>
</feature>
<dbReference type="Pfam" id="PF23584">
    <property type="entry name" value="DUF7136"/>
    <property type="match status" value="1"/>
</dbReference>
<reference evidence="3" key="2">
    <citation type="submission" date="2023-05" db="EMBL/GenBank/DDBJ databases">
        <authorList>
            <consortium name="Lawrence Berkeley National Laboratory"/>
            <person name="Steindorff A."/>
            <person name="Hensen N."/>
            <person name="Bonometti L."/>
            <person name="Westerberg I."/>
            <person name="Brannstrom I.O."/>
            <person name="Guillou S."/>
            <person name="Cros-Aarteil S."/>
            <person name="Calhoun S."/>
            <person name="Haridas S."/>
            <person name="Kuo A."/>
            <person name="Mondo S."/>
            <person name="Pangilinan J."/>
            <person name="Riley R."/>
            <person name="Labutti K."/>
            <person name="Andreopoulos B."/>
            <person name="Lipzen A."/>
            <person name="Chen C."/>
            <person name="Yanf M."/>
            <person name="Daum C."/>
            <person name="Ng V."/>
            <person name="Clum A."/>
            <person name="Ohm R."/>
            <person name="Martin F."/>
            <person name="Silar P."/>
            <person name="Natvig D."/>
            <person name="Lalanne C."/>
            <person name="Gautier V."/>
            <person name="Ament-Velasquez S.L."/>
            <person name="Kruys A."/>
            <person name="Hutchinson M.I."/>
            <person name="Powell A.J."/>
            <person name="Barry K."/>
            <person name="Miller A.N."/>
            <person name="Grigoriev I.V."/>
            <person name="Debuchy R."/>
            <person name="Gladieux P."/>
            <person name="Thoren M.H."/>
            <person name="Johannesson H."/>
        </authorList>
    </citation>
    <scope>NUCLEOTIDE SEQUENCE</scope>
    <source>
        <strain evidence="3">CBS 315.58</strain>
    </source>
</reference>
<dbReference type="InterPro" id="IPR055560">
    <property type="entry name" value="DUF7136"/>
</dbReference>
<name>A0AAN6XUE3_9PEZI</name>
<dbReference type="AlphaFoldDB" id="A0AAN6XUE3"/>
<reference evidence="3" key="1">
    <citation type="journal article" date="2023" name="Mol. Phylogenet. Evol.">
        <title>Genome-scale phylogeny and comparative genomics of the fungal order Sordariales.</title>
        <authorList>
            <person name="Hensen N."/>
            <person name="Bonometti L."/>
            <person name="Westerberg I."/>
            <person name="Brannstrom I.O."/>
            <person name="Guillou S."/>
            <person name="Cros-Aarteil S."/>
            <person name="Calhoun S."/>
            <person name="Haridas S."/>
            <person name="Kuo A."/>
            <person name="Mondo S."/>
            <person name="Pangilinan J."/>
            <person name="Riley R."/>
            <person name="LaButti K."/>
            <person name="Andreopoulos B."/>
            <person name="Lipzen A."/>
            <person name="Chen C."/>
            <person name="Yan M."/>
            <person name="Daum C."/>
            <person name="Ng V."/>
            <person name="Clum A."/>
            <person name="Steindorff A."/>
            <person name="Ohm R.A."/>
            <person name="Martin F."/>
            <person name="Silar P."/>
            <person name="Natvig D.O."/>
            <person name="Lalanne C."/>
            <person name="Gautier V."/>
            <person name="Ament-Velasquez S.L."/>
            <person name="Kruys A."/>
            <person name="Hutchinson M.I."/>
            <person name="Powell A.J."/>
            <person name="Barry K."/>
            <person name="Miller A.N."/>
            <person name="Grigoriev I.V."/>
            <person name="Debuchy R."/>
            <person name="Gladieux P."/>
            <person name="Hiltunen Thoren M."/>
            <person name="Johannesson H."/>
        </authorList>
    </citation>
    <scope>NUCLEOTIDE SEQUENCE</scope>
    <source>
        <strain evidence="3">CBS 315.58</strain>
    </source>
</reference>